<feature type="chain" id="PRO_5045055465" evidence="1">
    <location>
        <begin position="18"/>
        <end position="135"/>
    </location>
</feature>
<accession>A0ABT9HXB7</accession>
<comment type="caution">
    <text evidence="2">The sequence shown here is derived from an EMBL/GenBank/DDBJ whole genome shotgun (WGS) entry which is preliminary data.</text>
</comment>
<feature type="signal peptide" evidence="1">
    <location>
        <begin position="1"/>
        <end position="17"/>
    </location>
</feature>
<protein>
    <submittedName>
        <fullName evidence="2">Substrate-binding domain-containing protein</fullName>
    </submittedName>
</protein>
<organism evidence="2 3">
    <name type="scientific">Rheinheimera baltica</name>
    <dbReference type="NCBI Taxonomy" id="67576"/>
    <lineage>
        <taxon>Bacteria</taxon>
        <taxon>Pseudomonadati</taxon>
        <taxon>Pseudomonadota</taxon>
        <taxon>Gammaproteobacteria</taxon>
        <taxon>Chromatiales</taxon>
        <taxon>Chromatiaceae</taxon>
        <taxon>Rheinheimera</taxon>
    </lineage>
</organism>
<reference evidence="2 3" key="1">
    <citation type="submission" date="2022-11" db="EMBL/GenBank/DDBJ databases">
        <title>Viruses from the air-sea interface of a natural surface slick.</title>
        <authorList>
            <person name="Rahlff J."/>
            <person name="Holmfeldt K."/>
        </authorList>
    </citation>
    <scope>NUCLEOTIDE SEQUENCE [LARGE SCALE GENOMIC DNA]</scope>
    <source>
        <strain evidence="2 3">SMS4</strain>
    </source>
</reference>
<dbReference type="Proteomes" id="UP001231109">
    <property type="component" value="Unassembled WGS sequence"/>
</dbReference>
<sequence>MKSWLLLCLLTPCWLSATSVVVNTSVPLDALTQPQLRGIFTMRQTQWPDGSPITVVILPASNELHQRFSREQLRLFPYQLNNIWDKLSFSGIGNRPVVAEDFDAMLRILSNTPGSIGYIEQQSPDAGLKELRIDY</sequence>
<name>A0ABT9HXB7_9GAMM</name>
<evidence type="ECO:0000313" key="2">
    <source>
        <dbReference type="EMBL" id="MDP5135772.1"/>
    </source>
</evidence>
<keyword evidence="3" id="KW-1185">Reference proteome</keyword>
<gene>
    <name evidence="2" type="ORF">ORJ04_07400</name>
</gene>
<evidence type="ECO:0000256" key="1">
    <source>
        <dbReference type="SAM" id="SignalP"/>
    </source>
</evidence>
<evidence type="ECO:0000313" key="3">
    <source>
        <dbReference type="Proteomes" id="UP001231109"/>
    </source>
</evidence>
<keyword evidence="1" id="KW-0732">Signal</keyword>
<dbReference type="EMBL" id="JAPJDZ010000013">
    <property type="protein sequence ID" value="MDP5135772.1"/>
    <property type="molecule type" value="Genomic_DNA"/>
</dbReference>
<proteinExistence type="predicted"/>
<dbReference type="SUPFAM" id="SSF53850">
    <property type="entry name" value="Periplasmic binding protein-like II"/>
    <property type="match status" value="1"/>
</dbReference>
<dbReference type="Gene3D" id="3.40.190.10">
    <property type="entry name" value="Periplasmic binding protein-like II"/>
    <property type="match status" value="1"/>
</dbReference>
<dbReference type="RefSeq" id="WP_037053977.1">
    <property type="nucleotide sequence ID" value="NZ_JAPJDZ010000013.1"/>
</dbReference>